<dbReference type="Gene3D" id="3.30.70.60">
    <property type="match status" value="1"/>
</dbReference>
<dbReference type="EMBL" id="MGFQ01000030">
    <property type="protein sequence ID" value="OGM09016.1"/>
    <property type="molecule type" value="Genomic_DNA"/>
</dbReference>
<dbReference type="InterPro" id="IPR014717">
    <property type="entry name" value="Transl_elong_EF1B/ribsomal_bS6"/>
</dbReference>
<evidence type="ECO:0000256" key="1">
    <source>
        <dbReference type="SAM" id="Phobius"/>
    </source>
</evidence>
<accession>A0A1F7X1R7</accession>
<proteinExistence type="predicted"/>
<protein>
    <submittedName>
        <fullName evidence="2">Uncharacterized protein</fullName>
    </submittedName>
</protein>
<reference evidence="2 3" key="1">
    <citation type="journal article" date="2016" name="Nat. Commun.">
        <title>Thousands of microbial genomes shed light on interconnected biogeochemical processes in an aquifer system.</title>
        <authorList>
            <person name="Anantharaman K."/>
            <person name="Brown C.T."/>
            <person name="Hug L.A."/>
            <person name="Sharon I."/>
            <person name="Castelle C.J."/>
            <person name="Probst A.J."/>
            <person name="Thomas B.C."/>
            <person name="Singh A."/>
            <person name="Wilkins M.J."/>
            <person name="Karaoz U."/>
            <person name="Brodie E.L."/>
            <person name="Williams K.H."/>
            <person name="Hubbard S.S."/>
            <person name="Banfield J.F."/>
        </authorList>
    </citation>
    <scope>NUCLEOTIDE SEQUENCE [LARGE SCALE GENOMIC DNA]</scope>
</reference>
<name>A0A1F7X1R7_9BACT</name>
<feature type="transmembrane region" description="Helical" evidence="1">
    <location>
        <begin position="16"/>
        <end position="37"/>
    </location>
</feature>
<keyword evidence="1" id="KW-0812">Transmembrane</keyword>
<comment type="caution">
    <text evidence="2">The sequence shown here is derived from an EMBL/GenBank/DDBJ whole genome shotgun (WGS) entry which is preliminary data.</text>
</comment>
<evidence type="ECO:0000313" key="2">
    <source>
        <dbReference type="EMBL" id="OGM09016.1"/>
    </source>
</evidence>
<sequence>MPINIGIEKNQSLGKISGLIVPFIWFFVLIIISYFVAKAGYAKIQSQRAAVVSARKTENVLVEKESELNRNRQVYSYVKPVSIALPDRNPALVLISQIRNLSALNVSTLTDLRIGGMAGADTISKVSISFSLNGSYADLMSFLKDTKSVSPLLTIQKVDFSSLDAMALVDVILSSYWSPYPEKLPPITEPIQKFTNEDLNILGQVSGNTLPVFSTLTPLAPFPRENPFF</sequence>
<keyword evidence="1" id="KW-1133">Transmembrane helix</keyword>
<organism evidence="2 3">
    <name type="scientific">Candidatus Woesebacteria bacterium RBG_13_36_22</name>
    <dbReference type="NCBI Taxonomy" id="1802478"/>
    <lineage>
        <taxon>Bacteria</taxon>
        <taxon>Candidatus Woeseibacteriota</taxon>
    </lineage>
</organism>
<gene>
    <name evidence="2" type="ORF">A2Z67_01230</name>
</gene>
<evidence type="ECO:0000313" key="3">
    <source>
        <dbReference type="Proteomes" id="UP000176939"/>
    </source>
</evidence>
<dbReference type="AlphaFoldDB" id="A0A1F7X1R7"/>
<dbReference type="Proteomes" id="UP000176939">
    <property type="component" value="Unassembled WGS sequence"/>
</dbReference>
<keyword evidence="1" id="KW-0472">Membrane</keyword>